<dbReference type="SUPFAM" id="SSF52009">
    <property type="entry name" value="Phosphohistidine domain"/>
    <property type="match status" value="1"/>
</dbReference>
<feature type="domain" description="Pyruvate phosphate dikinase AMP/ATP-binding" evidence="2">
    <location>
        <begin position="2"/>
        <end position="112"/>
    </location>
</feature>
<gene>
    <name evidence="3" type="ORF">C1I92_26755</name>
</gene>
<dbReference type="InterPro" id="IPR008279">
    <property type="entry name" value="PEP-util_enz_mobile_dom"/>
</dbReference>
<evidence type="ECO:0000259" key="1">
    <source>
        <dbReference type="Pfam" id="PF00391"/>
    </source>
</evidence>
<dbReference type="EMBL" id="POTW01000093">
    <property type="protein sequence ID" value="PZF80292.1"/>
    <property type="molecule type" value="Genomic_DNA"/>
</dbReference>
<dbReference type="InterPro" id="IPR036637">
    <property type="entry name" value="Phosphohistidine_dom_sf"/>
</dbReference>
<organism evidence="3 4">
    <name type="scientific">Jiangella anatolica</name>
    <dbReference type="NCBI Taxonomy" id="2670374"/>
    <lineage>
        <taxon>Bacteria</taxon>
        <taxon>Bacillati</taxon>
        <taxon>Actinomycetota</taxon>
        <taxon>Actinomycetes</taxon>
        <taxon>Jiangellales</taxon>
        <taxon>Jiangellaceae</taxon>
        <taxon>Jiangella</taxon>
    </lineage>
</organism>
<evidence type="ECO:0000313" key="4">
    <source>
        <dbReference type="Proteomes" id="UP000248764"/>
    </source>
</evidence>
<comment type="caution">
    <text evidence="3">The sequence shown here is derived from an EMBL/GenBank/DDBJ whole genome shotgun (WGS) entry which is preliminary data.</text>
</comment>
<feature type="domain" description="PEP-utilising enzyme mobile" evidence="1">
    <location>
        <begin position="214"/>
        <end position="283"/>
    </location>
</feature>
<dbReference type="Proteomes" id="UP000248764">
    <property type="component" value="Unassembled WGS sequence"/>
</dbReference>
<reference evidence="3 4" key="1">
    <citation type="submission" date="2018-01" db="EMBL/GenBank/DDBJ databases">
        <title>Draft genome sequence of Jiangella sp. GTF31.</title>
        <authorList>
            <person name="Sahin N."/>
            <person name="Ay H."/>
            <person name="Saygin H."/>
        </authorList>
    </citation>
    <scope>NUCLEOTIDE SEQUENCE [LARGE SCALE GENOMIC DNA]</scope>
    <source>
        <strain evidence="3 4">GTF31</strain>
    </source>
</reference>
<sequence>MTVAVRSSAADEDTAHASAAGQYETVLGVRGAAAVTKAVRTCWASAHSDRAVAYRDGAAAAPMAVIVQRLVEADVSGVLFTGDDVVIEASWGLGAGVVGGTVTPDAYRVGADGVVTRAATHQRGRPVLDDGTANALARLGRRVEALLGGPQDVEWAIAGGELWLLQARPVTVAPPPPAPAATVAALTGTPASRGVATGPARVIDGPDGFGRVRAGDMLVCRFTDPAWTPLLRVAAGVVTETGGALSHAAIVARERRIPAVVGVDGATTRIRDGATITVDGAAGTVTTEE</sequence>
<dbReference type="InterPro" id="IPR002192">
    <property type="entry name" value="PPDK_AMP/ATP-bd"/>
</dbReference>
<dbReference type="PANTHER" id="PTHR43615">
    <property type="entry name" value="PHOSPHOENOLPYRUVATE SYNTHASE-RELATED"/>
    <property type="match status" value="1"/>
</dbReference>
<keyword evidence="3" id="KW-0808">Transferase</keyword>
<keyword evidence="4" id="KW-1185">Reference proteome</keyword>
<dbReference type="Pfam" id="PF00391">
    <property type="entry name" value="PEP-utilizers"/>
    <property type="match status" value="1"/>
</dbReference>
<accession>A0A2W2B2Q3</accession>
<feature type="domain" description="Pyruvate phosphate dikinase AMP/ATP-binding" evidence="2">
    <location>
        <begin position="119"/>
        <end position="174"/>
    </location>
</feature>
<dbReference type="RefSeq" id="WP_111257682.1">
    <property type="nucleotide sequence ID" value="NZ_POTW01000093.1"/>
</dbReference>
<dbReference type="Gene3D" id="3.50.30.10">
    <property type="entry name" value="Phosphohistidine domain"/>
    <property type="match status" value="1"/>
</dbReference>
<protein>
    <submittedName>
        <fullName evidence="3">Pyruvate, phosphate dikinase</fullName>
    </submittedName>
</protein>
<dbReference type="AlphaFoldDB" id="A0A2W2B2Q3"/>
<dbReference type="InterPro" id="IPR051549">
    <property type="entry name" value="PEP_Utilizing_Enz"/>
</dbReference>
<dbReference type="GO" id="GO:0005524">
    <property type="term" value="F:ATP binding"/>
    <property type="evidence" value="ECO:0007669"/>
    <property type="project" value="InterPro"/>
</dbReference>
<keyword evidence="3" id="KW-0670">Pyruvate</keyword>
<dbReference type="Pfam" id="PF01326">
    <property type="entry name" value="PPDK_N"/>
    <property type="match status" value="2"/>
</dbReference>
<dbReference type="Gene3D" id="3.30.470.20">
    <property type="entry name" value="ATP-grasp fold, B domain"/>
    <property type="match status" value="1"/>
</dbReference>
<keyword evidence="3" id="KW-0418">Kinase</keyword>
<evidence type="ECO:0000259" key="2">
    <source>
        <dbReference type="Pfam" id="PF01326"/>
    </source>
</evidence>
<dbReference type="GO" id="GO:0016301">
    <property type="term" value="F:kinase activity"/>
    <property type="evidence" value="ECO:0007669"/>
    <property type="project" value="UniProtKB-KW"/>
</dbReference>
<proteinExistence type="predicted"/>
<name>A0A2W2B2Q3_9ACTN</name>
<dbReference type="SUPFAM" id="SSF56059">
    <property type="entry name" value="Glutathione synthetase ATP-binding domain-like"/>
    <property type="match status" value="1"/>
</dbReference>
<dbReference type="Gene3D" id="3.30.1490.20">
    <property type="entry name" value="ATP-grasp fold, A domain"/>
    <property type="match status" value="1"/>
</dbReference>
<evidence type="ECO:0000313" key="3">
    <source>
        <dbReference type="EMBL" id="PZF80292.1"/>
    </source>
</evidence>
<dbReference type="InterPro" id="IPR013815">
    <property type="entry name" value="ATP_grasp_subdomain_1"/>
</dbReference>
<dbReference type="PANTHER" id="PTHR43615:SF1">
    <property type="entry name" value="PPDK_N DOMAIN-CONTAINING PROTEIN"/>
    <property type="match status" value="1"/>
</dbReference>